<dbReference type="InterPro" id="IPR004165">
    <property type="entry name" value="CoA_trans_fam_I"/>
</dbReference>
<evidence type="ECO:0000256" key="1">
    <source>
        <dbReference type="ARBA" id="ARBA00007047"/>
    </source>
</evidence>
<dbReference type="EMBL" id="LLWF02000015">
    <property type="protein sequence ID" value="ONH83937.1"/>
    <property type="molecule type" value="Genomic_DNA"/>
</dbReference>
<keyword evidence="2 3" id="KW-0808">Transferase</keyword>
<proteinExistence type="inferred from homology"/>
<dbReference type="OrthoDB" id="9778604at2"/>
<evidence type="ECO:0000313" key="4">
    <source>
        <dbReference type="EMBL" id="SUE39752.1"/>
    </source>
</evidence>
<dbReference type="Proteomes" id="UP000054844">
    <property type="component" value="Unassembled WGS sequence"/>
</dbReference>
<evidence type="ECO:0000256" key="2">
    <source>
        <dbReference type="ARBA" id="ARBA00022679"/>
    </source>
</evidence>
<organism evidence="3 5">
    <name type="scientific">Roseomonas mucosa</name>
    <dbReference type="NCBI Taxonomy" id="207340"/>
    <lineage>
        <taxon>Bacteria</taxon>
        <taxon>Pseudomonadati</taxon>
        <taxon>Pseudomonadota</taxon>
        <taxon>Alphaproteobacteria</taxon>
        <taxon>Acetobacterales</taxon>
        <taxon>Roseomonadaceae</taxon>
        <taxon>Roseomonas</taxon>
    </lineage>
</organism>
<name>A0A1S8D800_9PROT</name>
<dbReference type="PANTHER" id="PTHR13707:SF57">
    <property type="entry name" value="SUCCINYL-COA:3-KETOACID COENZYME A TRANSFERASE SUBUNIT B-RELATED"/>
    <property type="match status" value="1"/>
</dbReference>
<dbReference type="Proteomes" id="UP000254919">
    <property type="component" value="Unassembled WGS sequence"/>
</dbReference>
<dbReference type="GeneID" id="99632536"/>
<gene>
    <name evidence="4" type="primary">pcaJ</name>
    <name evidence="3" type="ORF">APZ41_007050</name>
    <name evidence="4" type="ORF">NCTC13291_01487</name>
</gene>
<dbReference type="Gene3D" id="3.40.1080.10">
    <property type="entry name" value="Glutaconate Coenzyme A-transferase"/>
    <property type="match status" value="1"/>
</dbReference>
<dbReference type="SUPFAM" id="SSF100950">
    <property type="entry name" value="NagB/RpiA/CoA transferase-like"/>
    <property type="match status" value="1"/>
</dbReference>
<evidence type="ECO:0000313" key="5">
    <source>
        <dbReference type="Proteomes" id="UP000054844"/>
    </source>
</evidence>
<dbReference type="InterPro" id="IPR037171">
    <property type="entry name" value="NagB/RpiA_transferase-like"/>
</dbReference>
<dbReference type="STRING" id="207340.APZ41_007050"/>
<dbReference type="InterPro" id="IPR012791">
    <property type="entry name" value="3-oxoacid_CoA-transf_B"/>
</dbReference>
<dbReference type="NCBIfam" id="TIGR02428">
    <property type="entry name" value="pcaJ_scoB_fam"/>
    <property type="match status" value="1"/>
</dbReference>
<reference evidence="3 5" key="1">
    <citation type="submission" date="2016-12" db="EMBL/GenBank/DDBJ databases">
        <title>Draft genome sequence of Roseomonas mucosa strain AU37, isolated from a peripheral intravenous catheter.</title>
        <authorList>
            <person name="Choudhury M.A."/>
            <person name="Sidjabat H.E."/>
            <person name="Wailan A.M."/>
            <person name="Zhang L."/>
            <person name="Marsh N.M."/>
            <person name="Rickard C.M."/>
            <person name="Davies M."/>
            <person name="Mcmillan D.J."/>
        </authorList>
    </citation>
    <scope>NUCLEOTIDE SEQUENCE [LARGE SCALE GENOMIC DNA]</scope>
    <source>
        <strain evidence="3 5">SAVE376</strain>
    </source>
</reference>
<dbReference type="AlphaFoldDB" id="A0A1S8D800"/>
<dbReference type="EC" id="2.8.3.6" evidence="4"/>
<evidence type="ECO:0000313" key="6">
    <source>
        <dbReference type="Proteomes" id="UP000254919"/>
    </source>
</evidence>
<reference evidence="4 6" key="2">
    <citation type="submission" date="2018-06" db="EMBL/GenBank/DDBJ databases">
        <authorList>
            <consortium name="Pathogen Informatics"/>
            <person name="Doyle S."/>
        </authorList>
    </citation>
    <scope>NUCLEOTIDE SEQUENCE [LARGE SCALE GENOMIC DNA]</scope>
    <source>
        <strain evidence="4 6">NCTC13291</strain>
    </source>
</reference>
<dbReference type="EMBL" id="UGVN01000001">
    <property type="protein sequence ID" value="SUE39752.1"/>
    <property type="molecule type" value="Genomic_DNA"/>
</dbReference>
<protein>
    <submittedName>
        <fullName evidence="3 4">3-oxoadipate CoA-transferase</fullName>
        <ecNumber evidence="4">2.8.3.6</ecNumber>
    </submittedName>
</protein>
<dbReference type="PANTHER" id="PTHR13707">
    <property type="entry name" value="KETOACID-COENZYME A TRANSFERASE"/>
    <property type="match status" value="1"/>
</dbReference>
<accession>A0A1S8D800</accession>
<dbReference type="SMART" id="SM00882">
    <property type="entry name" value="CoA_trans"/>
    <property type="match status" value="1"/>
</dbReference>
<dbReference type="GO" id="GO:0047569">
    <property type="term" value="F:3-oxoadipate CoA-transferase activity"/>
    <property type="evidence" value="ECO:0007669"/>
    <property type="project" value="UniProtKB-EC"/>
</dbReference>
<keyword evidence="5" id="KW-1185">Reference proteome</keyword>
<evidence type="ECO:0000313" key="3">
    <source>
        <dbReference type="EMBL" id="ONH83937.1"/>
    </source>
</evidence>
<sequence>MSETVNFRPLSRPQMAARVAKDIPEGWYVNLGIGVPTLVADQIPAGHEVVIHSENGLLGMGPAPEEGKVDPWLINAGKQHVTLTPGGSFFHHADSFSIIRGGHLDLCVLGAFEVAQNGDIANWATSANDSAPAVGGAMDLSVGAKRLWVVMEHTTKDGRPRLVEECSYPLTAGRAVTRVYTNLAVIDITEQGFVVREMVPGLDFDTLQAKTGARLHQAD</sequence>
<dbReference type="RefSeq" id="WP_019461700.1">
    <property type="nucleotide sequence ID" value="NZ_AP031462.1"/>
</dbReference>
<dbReference type="Pfam" id="PF01144">
    <property type="entry name" value="CoA_trans"/>
    <property type="match status" value="1"/>
</dbReference>
<comment type="similarity">
    <text evidence="1">Belongs to the 3-oxoacid CoA-transferase subunit B family.</text>
</comment>